<evidence type="ECO:0000256" key="3">
    <source>
        <dbReference type="ARBA" id="ARBA00022832"/>
    </source>
</evidence>
<organism evidence="10 11">
    <name type="scientific">Psylliodes chrysocephalus</name>
    <dbReference type="NCBI Taxonomy" id="3402493"/>
    <lineage>
        <taxon>Eukaryota</taxon>
        <taxon>Metazoa</taxon>
        <taxon>Ecdysozoa</taxon>
        <taxon>Arthropoda</taxon>
        <taxon>Hexapoda</taxon>
        <taxon>Insecta</taxon>
        <taxon>Pterygota</taxon>
        <taxon>Neoptera</taxon>
        <taxon>Endopterygota</taxon>
        <taxon>Coleoptera</taxon>
        <taxon>Polyphaga</taxon>
        <taxon>Cucujiformia</taxon>
        <taxon>Chrysomeloidea</taxon>
        <taxon>Chrysomelidae</taxon>
        <taxon>Galerucinae</taxon>
        <taxon>Alticini</taxon>
        <taxon>Psylliodes</taxon>
    </lineage>
</organism>
<dbReference type="GO" id="GO:0016491">
    <property type="term" value="F:oxidoreductase activity"/>
    <property type="evidence" value="ECO:0007669"/>
    <property type="project" value="UniProtKB-KW"/>
</dbReference>
<reference evidence="10" key="1">
    <citation type="submission" date="2022-01" db="EMBL/GenBank/DDBJ databases">
        <authorList>
            <person name="King R."/>
        </authorList>
    </citation>
    <scope>NUCLEOTIDE SEQUENCE</scope>
</reference>
<name>A0A9P0CUQ8_9CUCU</name>
<evidence type="ECO:0000259" key="9">
    <source>
        <dbReference type="SMART" id="SM00829"/>
    </source>
</evidence>
<dbReference type="Gene3D" id="3.90.180.10">
    <property type="entry name" value="Medium-chain alcohol dehydrogenases, catalytic domain"/>
    <property type="match status" value="2"/>
</dbReference>
<dbReference type="InterPro" id="IPR050091">
    <property type="entry name" value="PKS_NRPS_Biosynth_Enz"/>
</dbReference>
<evidence type="ECO:0000256" key="1">
    <source>
        <dbReference type="ARBA" id="ARBA00022450"/>
    </source>
</evidence>
<gene>
    <name evidence="10" type="ORF">PSYICH_LOCUS8898</name>
</gene>
<evidence type="ECO:0000313" key="10">
    <source>
        <dbReference type="EMBL" id="CAH1108586.1"/>
    </source>
</evidence>
<dbReference type="SUPFAM" id="SSF51735">
    <property type="entry name" value="NAD(P)-binding Rossmann-fold domains"/>
    <property type="match status" value="1"/>
</dbReference>
<dbReference type="GO" id="GO:0004312">
    <property type="term" value="F:fatty acid synthase activity"/>
    <property type="evidence" value="ECO:0007669"/>
    <property type="project" value="TreeGrafter"/>
</dbReference>
<keyword evidence="11" id="KW-1185">Reference proteome</keyword>
<dbReference type="PANTHER" id="PTHR43775">
    <property type="entry name" value="FATTY ACID SYNTHASE"/>
    <property type="match status" value="1"/>
</dbReference>
<evidence type="ECO:0000256" key="5">
    <source>
        <dbReference type="ARBA" id="ARBA00023002"/>
    </source>
</evidence>
<dbReference type="InterPro" id="IPR036291">
    <property type="entry name" value="NAD(P)-bd_dom_sf"/>
</dbReference>
<keyword evidence="8" id="KW-0511">Multifunctional enzyme</keyword>
<keyword evidence="4" id="KW-0521">NADP</keyword>
<accession>A0A9P0CUQ8</accession>
<dbReference type="GO" id="GO:0006633">
    <property type="term" value="P:fatty acid biosynthetic process"/>
    <property type="evidence" value="ECO:0007669"/>
    <property type="project" value="UniProtKB-KW"/>
</dbReference>
<keyword evidence="6" id="KW-0443">Lipid metabolism</keyword>
<keyword evidence="2" id="KW-0444">Lipid biosynthesis</keyword>
<dbReference type="EMBL" id="OV651815">
    <property type="protein sequence ID" value="CAH1108586.1"/>
    <property type="molecule type" value="Genomic_DNA"/>
</dbReference>
<evidence type="ECO:0000256" key="7">
    <source>
        <dbReference type="ARBA" id="ARBA00023160"/>
    </source>
</evidence>
<dbReference type="Proteomes" id="UP001153636">
    <property type="component" value="Chromosome 3"/>
</dbReference>
<evidence type="ECO:0000313" key="11">
    <source>
        <dbReference type="Proteomes" id="UP001153636"/>
    </source>
</evidence>
<keyword evidence="5" id="KW-0560">Oxidoreductase</keyword>
<keyword evidence="7" id="KW-0275">Fatty acid biosynthesis</keyword>
<dbReference type="OrthoDB" id="8010555at2759"/>
<keyword evidence="1" id="KW-0596">Phosphopantetheine</keyword>
<evidence type="ECO:0000256" key="2">
    <source>
        <dbReference type="ARBA" id="ARBA00022516"/>
    </source>
</evidence>
<proteinExistence type="predicted"/>
<dbReference type="PANTHER" id="PTHR43775:SF7">
    <property type="entry name" value="FATTY ACID SYNTHASE"/>
    <property type="match status" value="1"/>
</dbReference>
<sequence length="162" mass="17350">MDMVAAKSLATTVTADPGFFWEVPEKCSTEEAATFPVVYGTSYYALVVRGLKSGESLLVHAGTGGVGWVSIAIALHMGCTVFTTSDAVKSLPNTVYNENQVEQALRYMASGKHIGKIREEESRTTQHPAVKTVSAIPRTYMDPEKTYVLVGGLGGFGLELAN</sequence>
<evidence type="ECO:0000256" key="6">
    <source>
        <dbReference type="ARBA" id="ARBA00023098"/>
    </source>
</evidence>
<evidence type="ECO:0000256" key="8">
    <source>
        <dbReference type="ARBA" id="ARBA00023268"/>
    </source>
</evidence>
<evidence type="ECO:0000256" key="4">
    <source>
        <dbReference type="ARBA" id="ARBA00022857"/>
    </source>
</evidence>
<keyword evidence="3" id="KW-0276">Fatty acid metabolism</keyword>
<dbReference type="InterPro" id="IPR020843">
    <property type="entry name" value="ER"/>
</dbReference>
<protein>
    <recommendedName>
        <fullName evidence="9">Enoyl reductase (ER) domain-containing protein</fullName>
    </recommendedName>
</protein>
<dbReference type="SMART" id="SM00829">
    <property type="entry name" value="PKS_ER"/>
    <property type="match status" value="1"/>
</dbReference>
<dbReference type="Gene3D" id="3.40.50.720">
    <property type="entry name" value="NAD(P)-binding Rossmann-like Domain"/>
    <property type="match status" value="1"/>
</dbReference>
<dbReference type="AlphaFoldDB" id="A0A9P0CUQ8"/>
<feature type="domain" description="Enoyl reductase (ER)" evidence="9">
    <location>
        <begin position="1"/>
        <end position="117"/>
    </location>
</feature>